<evidence type="ECO:0000256" key="3">
    <source>
        <dbReference type="ARBA" id="ARBA00022729"/>
    </source>
</evidence>
<evidence type="ECO:0000256" key="2">
    <source>
        <dbReference type="ARBA" id="ARBA00022525"/>
    </source>
</evidence>
<name>A0A1F7Y1I2_9BACT</name>
<comment type="subcellular location">
    <subcellularLocation>
        <location evidence="1">Secreted</location>
    </subcellularLocation>
</comment>
<keyword evidence="5" id="KW-0472">Membrane</keyword>
<keyword evidence="5" id="KW-0812">Transmembrane</keyword>
<dbReference type="GO" id="GO:0030246">
    <property type="term" value="F:carbohydrate binding"/>
    <property type="evidence" value="ECO:0007669"/>
    <property type="project" value="InterPro"/>
</dbReference>
<dbReference type="GO" id="GO:0004553">
    <property type="term" value="F:hydrolase activity, hydrolyzing O-glycosyl compounds"/>
    <property type="evidence" value="ECO:0007669"/>
    <property type="project" value="InterPro"/>
</dbReference>
<sequence length="590" mass="63376">MPLKETFKKLVDFKRWSYGYKILTLLVLLISIPLTTKLVKNFVLYLSKAAQVSIFFSQNPTSLPPDKVVSLMLDSGSEQIAAARVVFTYDNTKVQLANEIQPTALLGQVIQKTSMAEANSTGKAIVMLGLVPGAQAPSSVFEFAKFTLHSITTQSLNIQMAVDEADVQIVNTLGQALSYSSTPLNINLNSSLTGTPVPSLTSGPSQTITVPVNMDSYVYNQAPDQNYGTKPSLEVDGSPVLISYLKFNLSTLAANTYSNALFRVKALNDTAAATSSLVSLKEVTDTTWIDTTLTYNNRPVLGTTVATVPNVRQDTWTEFNITNFVNANKGRTVTLAIQMTAGDGTHFNSKESAFVPEIVASTGPVVPLTPTSTLAPGTPTPTPIPGVPDTTLSMTTPSASQRLNRNFVASVNVDSGANKLIGVELNIAFDPSKLQVVDVTPGTFFPNAESANKIIDNNNGSLSFTLLIPPENTQPVQGSGELAKIDFTPIDLGNTTISFAQNTLVAAVDSGSVNMLQDTTPLTVDILESLIQGDINGDGRVDILDYVILFENFGRDTNDPAADPRADLNRDGRIDILDYVILFENFGRTE</sequence>
<dbReference type="InterPro" id="IPR016134">
    <property type="entry name" value="Dockerin_dom"/>
</dbReference>
<keyword evidence="2" id="KW-0964">Secreted</keyword>
<dbReference type="Proteomes" id="UP000176741">
    <property type="component" value="Unassembled WGS sequence"/>
</dbReference>
<proteinExistence type="predicted"/>
<feature type="region of interest" description="Disordered" evidence="4">
    <location>
        <begin position="370"/>
        <end position="390"/>
    </location>
</feature>
<dbReference type="PROSITE" id="PS00018">
    <property type="entry name" value="EF_HAND_1"/>
    <property type="match status" value="2"/>
</dbReference>
<keyword evidence="5" id="KW-1133">Transmembrane helix</keyword>
<dbReference type="EMBL" id="MGGD01000035">
    <property type="protein sequence ID" value="OGM20385.1"/>
    <property type="molecule type" value="Genomic_DNA"/>
</dbReference>
<evidence type="ECO:0000256" key="5">
    <source>
        <dbReference type="SAM" id="Phobius"/>
    </source>
</evidence>
<dbReference type="GO" id="GO:0000272">
    <property type="term" value="P:polysaccharide catabolic process"/>
    <property type="evidence" value="ECO:0007669"/>
    <property type="project" value="InterPro"/>
</dbReference>
<protein>
    <recommendedName>
        <fullName evidence="6">Dockerin domain-containing protein</fullName>
    </recommendedName>
</protein>
<dbReference type="AlphaFoldDB" id="A0A1F7Y1I2"/>
<dbReference type="InterPro" id="IPR002105">
    <property type="entry name" value="Dockerin_1_rpt"/>
</dbReference>
<evidence type="ECO:0000313" key="7">
    <source>
        <dbReference type="EMBL" id="OGM20385.1"/>
    </source>
</evidence>
<dbReference type="CDD" id="cd08547">
    <property type="entry name" value="Type_II_cohesin"/>
    <property type="match status" value="1"/>
</dbReference>
<dbReference type="NCBIfam" id="NF033679">
    <property type="entry name" value="DNRLRE_dom"/>
    <property type="match status" value="1"/>
</dbReference>
<accession>A0A1F7Y1I2</accession>
<feature type="domain" description="Dockerin" evidence="6">
    <location>
        <begin position="528"/>
        <end position="590"/>
    </location>
</feature>
<dbReference type="PROSITE" id="PS51766">
    <property type="entry name" value="DOCKERIN"/>
    <property type="match status" value="1"/>
</dbReference>
<dbReference type="Pfam" id="PF24517">
    <property type="entry name" value="CBM96"/>
    <property type="match status" value="1"/>
</dbReference>
<organism evidence="7 8">
    <name type="scientific">Candidatus Woesebacteria bacterium RIFCSPHIGHO2_01_FULL_38_26b</name>
    <dbReference type="NCBI Taxonomy" id="1802491"/>
    <lineage>
        <taxon>Bacteria</taxon>
        <taxon>Candidatus Woeseibacteriota</taxon>
    </lineage>
</organism>
<dbReference type="Gene3D" id="1.10.1330.10">
    <property type="entry name" value="Dockerin domain"/>
    <property type="match status" value="1"/>
</dbReference>
<dbReference type="CDD" id="cd14254">
    <property type="entry name" value="Dockerin_II"/>
    <property type="match status" value="1"/>
</dbReference>
<dbReference type="Pfam" id="PF00963">
    <property type="entry name" value="Cohesin"/>
    <property type="match status" value="1"/>
</dbReference>
<dbReference type="SUPFAM" id="SSF63446">
    <property type="entry name" value="Type I dockerin domain"/>
    <property type="match status" value="1"/>
</dbReference>
<evidence type="ECO:0000259" key="6">
    <source>
        <dbReference type="PROSITE" id="PS51766"/>
    </source>
</evidence>
<comment type="caution">
    <text evidence="7">The sequence shown here is derived from an EMBL/GenBank/DDBJ whole genome shotgun (WGS) entry which is preliminary data.</text>
</comment>
<dbReference type="Gene3D" id="2.60.40.680">
    <property type="match status" value="1"/>
</dbReference>
<dbReference type="InterPro" id="IPR002102">
    <property type="entry name" value="Cohesin_dom"/>
</dbReference>
<gene>
    <name evidence="7" type="ORF">A2771_03340</name>
</gene>
<dbReference type="Pfam" id="PF00404">
    <property type="entry name" value="Dockerin_1"/>
    <property type="match status" value="1"/>
</dbReference>
<reference evidence="7 8" key="1">
    <citation type="journal article" date="2016" name="Nat. Commun.">
        <title>Thousands of microbial genomes shed light on interconnected biogeochemical processes in an aquifer system.</title>
        <authorList>
            <person name="Anantharaman K."/>
            <person name="Brown C.T."/>
            <person name="Hug L.A."/>
            <person name="Sharon I."/>
            <person name="Castelle C.J."/>
            <person name="Probst A.J."/>
            <person name="Thomas B.C."/>
            <person name="Singh A."/>
            <person name="Wilkins M.J."/>
            <person name="Karaoz U."/>
            <person name="Brodie E.L."/>
            <person name="Williams K.H."/>
            <person name="Hubbard S.S."/>
            <person name="Banfield J.F."/>
        </authorList>
    </citation>
    <scope>NUCLEOTIDE SEQUENCE [LARGE SCALE GENOMIC DNA]</scope>
</reference>
<evidence type="ECO:0000256" key="4">
    <source>
        <dbReference type="SAM" id="MobiDB-lite"/>
    </source>
</evidence>
<dbReference type="InterPro" id="IPR036439">
    <property type="entry name" value="Dockerin_dom_sf"/>
</dbReference>
<evidence type="ECO:0000313" key="8">
    <source>
        <dbReference type="Proteomes" id="UP000176741"/>
    </source>
</evidence>
<evidence type="ECO:0000256" key="1">
    <source>
        <dbReference type="ARBA" id="ARBA00004613"/>
    </source>
</evidence>
<dbReference type="GO" id="GO:0005576">
    <property type="term" value="C:extracellular region"/>
    <property type="evidence" value="ECO:0007669"/>
    <property type="project" value="UniProtKB-SubCell"/>
</dbReference>
<keyword evidence="3" id="KW-0732">Signal</keyword>
<dbReference type="InterPro" id="IPR018247">
    <property type="entry name" value="EF_Hand_1_Ca_BS"/>
</dbReference>
<feature type="transmembrane region" description="Helical" evidence="5">
    <location>
        <begin position="20"/>
        <end position="39"/>
    </location>
</feature>
<dbReference type="SUPFAM" id="SSF49384">
    <property type="entry name" value="Carbohydrate-binding domain"/>
    <property type="match status" value="1"/>
</dbReference>
<dbReference type="InterPro" id="IPR055372">
    <property type="entry name" value="CBM96"/>
</dbReference>
<dbReference type="InterPro" id="IPR008965">
    <property type="entry name" value="CBM2/CBM3_carb-bd_dom_sf"/>
</dbReference>